<keyword evidence="5" id="KW-0547">Nucleotide-binding</keyword>
<comment type="caution">
    <text evidence="11">The sequence shown here is derived from an EMBL/GenBank/DDBJ whole genome shotgun (WGS) entry which is preliminary data.</text>
</comment>
<evidence type="ECO:0000313" key="11">
    <source>
        <dbReference type="EMBL" id="OEV12938.1"/>
    </source>
</evidence>
<reference evidence="11 12" key="1">
    <citation type="journal article" date="2016" name="Front. Microbiol.">
        <title>Comparative Genomics Analysis of Streptomyces Species Reveals Their Adaptation to the Marine Environment and Their Diversity at the Genomic Level.</title>
        <authorList>
            <person name="Tian X."/>
            <person name="Zhang Z."/>
            <person name="Yang T."/>
            <person name="Chen M."/>
            <person name="Li J."/>
            <person name="Chen F."/>
            <person name="Yang J."/>
            <person name="Li W."/>
            <person name="Zhang B."/>
            <person name="Zhang Z."/>
            <person name="Wu J."/>
            <person name="Zhang C."/>
            <person name="Long L."/>
            <person name="Xiao J."/>
        </authorList>
    </citation>
    <scope>NUCLEOTIDE SEQUENCE [LARGE SCALE GENOMIC DNA]</scope>
    <source>
        <strain evidence="11 12">SCSIO 10429</strain>
    </source>
</reference>
<dbReference type="EMBL" id="LJGW01000110">
    <property type="protein sequence ID" value="OEV12938.1"/>
    <property type="molecule type" value="Genomic_DNA"/>
</dbReference>
<keyword evidence="4" id="KW-0808">Transferase</keyword>
<evidence type="ECO:0000256" key="5">
    <source>
        <dbReference type="ARBA" id="ARBA00022741"/>
    </source>
</evidence>
<dbReference type="GO" id="GO:0016020">
    <property type="term" value="C:membrane"/>
    <property type="evidence" value="ECO:0007669"/>
    <property type="project" value="InterPro"/>
</dbReference>
<comment type="catalytic activity">
    <reaction evidence="1">
        <text>ATP + protein L-histidine = ADP + protein N-phospho-L-histidine.</text>
        <dbReference type="EC" id="2.7.13.3"/>
    </reaction>
</comment>
<dbReference type="InterPro" id="IPR055558">
    <property type="entry name" value="DUF7134"/>
</dbReference>
<dbReference type="Pfam" id="PF07730">
    <property type="entry name" value="HisKA_3"/>
    <property type="match status" value="1"/>
</dbReference>
<dbReference type="AlphaFoldDB" id="A0A1E7L9W7"/>
<dbReference type="CDD" id="cd16917">
    <property type="entry name" value="HATPase_UhpB-NarQ-NarX-like"/>
    <property type="match status" value="1"/>
</dbReference>
<dbReference type="InterPro" id="IPR003594">
    <property type="entry name" value="HATPase_dom"/>
</dbReference>
<dbReference type="InterPro" id="IPR036890">
    <property type="entry name" value="HATPase_C_sf"/>
</dbReference>
<dbReference type="Pfam" id="PF23539">
    <property type="entry name" value="DUF7134"/>
    <property type="match status" value="1"/>
</dbReference>
<evidence type="ECO:0000256" key="8">
    <source>
        <dbReference type="ARBA" id="ARBA00023012"/>
    </source>
</evidence>
<dbReference type="InterPro" id="IPR011712">
    <property type="entry name" value="Sig_transdc_His_kin_sub3_dim/P"/>
</dbReference>
<name>A0A1E7L9W7_9ACTN</name>
<evidence type="ECO:0000256" key="1">
    <source>
        <dbReference type="ARBA" id="ARBA00000085"/>
    </source>
</evidence>
<keyword evidence="9" id="KW-1133">Transmembrane helix</keyword>
<keyword evidence="6" id="KW-0418">Kinase</keyword>
<dbReference type="Gene3D" id="1.20.5.1930">
    <property type="match status" value="1"/>
</dbReference>
<dbReference type="EC" id="2.7.13.3" evidence="2"/>
<evidence type="ECO:0000256" key="9">
    <source>
        <dbReference type="SAM" id="Phobius"/>
    </source>
</evidence>
<evidence type="ECO:0000313" key="12">
    <source>
        <dbReference type="Proteomes" id="UP000176005"/>
    </source>
</evidence>
<keyword evidence="9" id="KW-0812">Transmembrane</keyword>
<evidence type="ECO:0000256" key="4">
    <source>
        <dbReference type="ARBA" id="ARBA00022679"/>
    </source>
</evidence>
<keyword evidence="12" id="KW-1185">Reference proteome</keyword>
<organism evidence="11 12">
    <name type="scientific">Streptomyces nanshensis</name>
    <dbReference type="NCBI Taxonomy" id="518642"/>
    <lineage>
        <taxon>Bacteria</taxon>
        <taxon>Bacillati</taxon>
        <taxon>Actinomycetota</taxon>
        <taxon>Actinomycetes</taxon>
        <taxon>Kitasatosporales</taxon>
        <taxon>Streptomycetaceae</taxon>
        <taxon>Streptomyces</taxon>
    </lineage>
</organism>
<feature type="transmembrane region" description="Helical" evidence="9">
    <location>
        <begin position="142"/>
        <end position="159"/>
    </location>
</feature>
<dbReference type="GO" id="GO:0005524">
    <property type="term" value="F:ATP binding"/>
    <property type="evidence" value="ECO:0007669"/>
    <property type="project" value="UniProtKB-KW"/>
</dbReference>
<dbReference type="InterPro" id="IPR050482">
    <property type="entry name" value="Sensor_HK_TwoCompSys"/>
</dbReference>
<keyword evidence="9" id="KW-0472">Membrane</keyword>
<dbReference type="PANTHER" id="PTHR24421:SF10">
    <property type="entry name" value="NITRATE_NITRITE SENSOR PROTEIN NARQ"/>
    <property type="match status" value="1"/>
</dbReference>
<feature type="transmembrane region" description="Helical" evidence="9">
    <location>
        <begin position="88"/>
        <end position="106"/>
    </location>
</feature>
<evidence type="ECO:0000256" key="6">
    <source>
        <dbReference type="ARBA" id="ARBA00022777"/>
    </source>
</evidence>
<dbReference type="GO" id="GO:0000155">
    <property type="term" value="F:phosphorelay sensor kinase activity"/>
    <property type="evidence" value="ECO:0007669"/>
    <property type="project" value="InterPro"/>
</dbReference>
<dbReference type="SUPFAM" id="SSF55874">
    <property type="entry name" value="ATPase domain of HSP90 chaperone/DNA topoisomerase II/histidine kinase"/>
    <property type="match status" value="1"/>
</dbReference>
<dbReference type="GO" id="GO:0046983">
    <property type="term" value="F:protein dimerization activity"/>
    <property type="evidence" value="ECO:0007669"/>
    <property type="project" value="InterPro"/>
</dbReference>
<dbReference type="SMART" id="SM00387">
    <property type="entry name" value="HATPase_c"/>
    <property type="match status" value="1"/>
</dbReference>
<keyword evidence="8" id="KW-0902">Two-component regulatory system</keyword>
<accession>A0A1E7L9W7</accession>
<evidence type="ECO:0000256" key="3">
    <source>
        <dbReference type="ARBA" id="ARBA00022553"/>
    </source>
</evidence>
<dbReference type="Proteomes" id="UP000176005">
    <property type="component" value="Unassembled WGS sequence"/>
</dbReference>
<evidence type="ECO:0000256" key="2">
    <source>
        <dbReference type="ARBA" id="ARBA00012438"/>
    </source>
</evidence>
<evidence type="ECO:0000256" key="7">
    <source>
        <dbReference type="ARBA" id="ARBA00022840"/>
    </source>
</evidence>
<dbReference type="Pfam" id="PF02518">
    <property type="entry name" value="HATPase_c"/>
    <property type="match status" value="1"/>
</dbReference>
<keyword evidence="3" id="KW-0597">Phosphoprotein</keyword>
<gene>
    <name evidence="11" type="ORF">AN218_06030</name>
</gene>
<sequence length="392" mass="42515">MTRRLNGWLGGRSGGRWSDLPWAVLLTAGVVVGTVLVPRSGVHVRPLDAYGFALLALPGLALTFRRRLPTSVAVFTVLCCIAYYRLRYPGIFAGAPALLAIYFCAASGRRARALTAAFGFTLGMLLVVSMPDWDSPSLETGFLWVTGWVVAIVVIGEVVRSRRAYLHEVEQRAAEAERTREEAALRRAGEERLWIAQELHDTLTHNISVINVQVGAATHLFERRPEQVGAALEAIKEASREAMNELRATLHDLRQGESDAEMDEPPGIARLPRLVERAAAAGAPATLETAGQERKLPEEVDRAVYRIVQESLTNVLRHARGASVTVRADYRPDRLVLSVENDGVGAETGARGSGMGLLGMRERAVAAGGSLEAGPRPEGGFRVCAELPTSKR</sequence>
<protein>
    <recommendedName>
        <fullName evidence="2">histidine kinase</fullName>
        <ecNumber evidence="2">2.7.13.3</ecNumber>
    </recommendedName>
</protein>
<feature type="transmembrane region" description="Helical" evidence="9">
    <location>
        <begin position="113"/>
        <end position="130"/>
    </location>
</feature>
<feature type="transmembrane region" description="Helical" evidence="9">
    <location>
        <begin position="20"/>
        <end position="37"/>
    </location>
</feature>
<keyword evidence="7" id="KW-0067">ATP-binding</keyword>
<proteinExistence type="predicted"/>
<feature type="domain" description="Histidine kinase/HSP90-like ATPase" evidence="10">
    <location>
        <begin position="299"/>
        <end position="391"/>
    </location>
</feature>
<dbReference type="RefSeq" id="WP_079131860.1">
    <property type="nucleotide sequence ID" value="NZ_LJGW01000110.1"/>
</dbReference>
<dbReference type="PANTHER" id="PTHR24421">
    <property type="entry name" value="NITRATE/NITRITE SENSOR PROTEIN NARX-RELATED"/>
    <property type="match status" value="1"/>
</dbReference>
<evidence type="ECO:0000259" key="10">
    <source>
        <dbReference type="SMART" id="SM00387"/>
    </source>
</evidence>
<dbReference type="Gene3D" id="3.30.565.10">
    <property type="entry name" value="Histidine kinase-like ATPase, C-terminal domain"/>
    <property type="match status" value="1"/>
</dbReference>